<proteinExistence type="predicted"/>
<accession>A0A392NLG9</accession>
<dbReference type="AlphaFoldDB" id="A0A392NLG9"/>
<comment type="caution">
    <text evidence="1">The sequence shown here is derived from an EMBL/GenBank/DDBJ whole genome shotgun (WGS) entry which is preliminary data.</text>
</comment>
<organism evidence="1 2">
    <name type="scientific">Trifolium medium</name>
    <dbReference type="NCBI Taxonomy" id="97028"/>
    <lineage>
        <taxon>Eukaryota</taxon>
        <taxon>Viridiplantae</taxon>
        <taxon>Streptophyta</taxon>
        <taxon>Embryophyta</taxon>
        <taxon>Tracheophyta</taxon>
        <taxon>Spermatophyta</taxon>
        <taxon>Magnoliopsida</taxon>
        <taxon>eudicotyledons</taxon>
        <taxon>Gunneridae</taxon>
        <taxon>Pentapetalae</taxon>
        <taxon>rosids</taxon>
        <taxon>fabids</taxon>
        <taxon>Fabales</taxon>
        <taxon>Fabaceae</taxon>
        <taxon>Papilionoideae</taxon>
        <taxon>50 kb inversion clade</taxon>
        <taxon>NPAAA clade</taxon>
        <taxon>Hologalegina</taxon>
        <taxon>IRL clade</taxon>
        <taxon>Trifolieae</taxon>
        <taxon>Trifolium</taxon>
    </lineage>
</organism>
<reference evidence="1 2" key="1">
    <citation type="journal article" date="2018" name="Front. Plant Sci.">
        <title>Red Clover (Trifolium pratense) and Zigzag Clover (T. medium) - A Picture of Genomic Similarities and Differences.</title>
        <authorList>
            <person name="Dluhosova J."/>
            <person name="Istvanek J."/>
            <person name="Nedelnik J."/>
            <person name="Repkova J."/>
        </authorList>
    </citation>
    <scope>NUCLEOTIDE SEQUENCE [LARGE SCALE GENOMIC DNA]</scope>
    <source>
        <strain evidence="2">cv. 10/8</strain>
        <tissue evidence="1">Leaf</tissue>
    </source>
</reference>
<dbReference type="EMBL" id="LXQA010041792">
    <property type="protein sequence ID" value="MCH99945.1"/>
    <property type="molecule type" value="Genomic_DNA"/>
</dbReference>
<dbReference type="Proteomes" id="UP000265520">
    <property type="component" value="Unassembled WGS sequence"/>
</dbReference>
<protein>
    <submittedName>
        <fullName evidence="1">Uncharacterized protein</fullName>
    </submittedName>
</protein>
<evidence type="ECO:0000313" key="1">
    <source>
        <dbReference type="EMBL" id="MCH99945.1"/>
    </source>
</evidence>
<name>A0A392NLG9_9FABA</name>
<keyword evidence="2" id="KW-1185">Reference proteome</keyword>
<evidence type="ECO:0000313" key="2">
    <source>
        <dbReference type="Proteomes" id="UP000265520"/>
    </source>
</evidence>
<sequence>MLTYGAKVVIPMEVGEMSWRTKYSLSQEDNEERLREERDLLDETRETVALTELPSVVEPHCEGRGGTYTF</sequence>